<gene>
    <name evidence="2" type="ORF">SAMN03080618_01428</name>
</gene>
<keyword evidence="1" id="KW-0812">Transmembrane</keyword>
<sequence>MLEMSDAKRFDDLPEKTQKFLAGLRPDEVDTLNDGIRLVRSIATVGNFIKWLIVGILGLAVGVVMFGESVGKILKWFKV</sequence>
<dbReference type="EMBL" id="FORF01000006">
    <property type="protein sequence ID" value="SFI81124.1"/>
    <property type="molecule type" value="Genomic_DNA"/>
</dbReference>
<protein>
    <submittedName>
        <fullName evidence="2">Uncharacterized protein</fullName>
    </submittedName>
</protein>
<accession>A0A1I3L8Q0</accession>
<evidence type="ECO:0000256" key="1">
    <source>
        <dbReference type="SAM" id="Phobius"/>
    </source>
</evidence>
<keyword evidence="1" id="KW-1133">Transmembrane helix</keyword>
<evidence type="ECO:0000313" key="2">
    <source>
        <dbReference type="EMBL" id="SFI81124.1"/>
    </source>
</evidence>
<reference evidence="3" key="1">
    <citation type="submission" date="2016-10" db="EMBL/GenBank/DDBJ databases">
        <authorList>
            <person name="Varghese N."/>
            <person name="Submissions S."/>
        </authorList>
    </citation>
    <scope>NUCLEOTIDE SEQUENCE [LARGE SCALE GENOMIC DNA]</scope>
    <source>
        <strain evidence="3">DSM 21857</strain>
    </source>
</reference>
<keyword evidence="1" id="KW-0472">Membrane</keyword>
<keyword evidence="3" id="KW-1185">Reference proteome</keyword>
<proteinExistence type="predicted"/>
<dbReference type="STRING" id="1121003.SAMN03080618_01428"/>
<dbReference type="AlphaFoldDB" id="A0A1I3L8Q0"/>
<name>A0A1I3L8Q0_9HYPH</name>
<evidence type="ECO:0000313" key="3">
    <source>
        <dbReference type="Proteomes" id="UP000242763"/>
    </source>
</evidence>
<organism evidence="2 3">
    <name type="scientific">Aquamicrobium aerolatum DSM 21857</name>
    <dbReference type="NCBI Taxonomy" id="1121003"/>
    <lineage>
        <taxon>Bacteria</taxon>
        <taxon>Pseudomonadati</taxon>
        <taxon>Pseudomonadota</taxon>
        <taxon>Alphaproteobacteria</taxon>
        <taxon>Hyphomicrobiales</taxon>
        <taxon>Phyllobacteriaceae</taxon>
        <taxon>Aerobium</taxon>
    </lineage>
</organism>
<feature type="transmembrane region" description="Helical" evidence="1">
    <location>
        <begin position="48"/>
        <end position="67"/>
    </location>
</feature>
<dbReference type="Proteomes" id="UP000242763">
    <property type="component" value="Unassembled WGS sequence"/>
</dbReference>